<name>W8XWH4_9GAMM</name>
<evidence type="ECO:0000313" key="1">
    <source>
        <dbReference type="EMBL" id="CDN33381.1"/>
    </source>
</evidence>
<proteinExistence type="predicted"/>
<reference evidence="1" key="1">
    <citation type="submission" date="2014-01" db="EMBL/GenBank/DDBJ databases">
        <title>Attenuated virulence and genomic reductive evolution in the entomopathogenic bacterial symbiont species, Xenorhabdus poinarii.</title>
        <authorList>
            <person name="Ogier J.C."/>
            <person name="Gauldriault S.S."/>
        </authorList>
    </citation>
    <scope>NUCLEOTIDE SEQUENCE</scope>
    <source>
        <strain evidence="1">AZ26</strain>
    </source>
</reference>
<dbReference type="AlphaFoldDB" id="W8XWH4"/>
<sequence>MTVIRMDMDNKFDELFLMLKLPDFMIRAVVYFQLSKKAY</sequence>
<protein>
    <submittedName>
        <fullName evidence="1">Uncharacterized protein</fullName>
    </submittedName>
</protein>
<organism evidence="1">
    <name type="scientific">Xenorhabdus poinarii</name>
    <dbReference type="NCBI Taxonomy" id="40577"/>
    <lineage>
        <taxon>Bacteria</taxon>
        <taxon>Pseudomonadati</taxon>
        <taxon>Pseudomonadota</taxon>
        <taxon>Gammaproteobacteria</taxon>
        <taxon>Enterobacterales</taxon>
        <taxon>Morganellaceae</taxon>
        <taxon>Xenorhabdus</taxon>
    </lineage>
</organism>
<accession>W8XWH4</accession>
<dbReference type="EMBL" id="HG934736">
    <property type="protein sequence ID" value="CDN33381.1"/>
    <property type="molecule type" value="Other_DNA"/>
</dbReference>